<organism evidence="2 3">
    <name type="scientific">Exidia glandulosa HHB12029</name>
    <dbReference type="NCBI Taxonomy" id="1314781"/>
    <lineage>
        <taxon>Eukaryota</taxon>
        <taxon>Fungi</taxon>
        <taxon>Dikarya</taxon>
        <taxon>Basidiomycota</taxon>
        <taxon>Agaricomycotina</taxon>
        <taxon>Agaricomycetes</taxon>
        <taxon>Auriculariales</taxon>
        <taxon>Exidiaceae</taxon>
        <taxon>Exidia</taxon>
    </lineage>
</organism>
<dbReference type="EMBL" id="KV425917">
    <property type="protein sequence ID" value="KZV98558.1"/>
    <property type="molecule type" value="Genomic_DNA"/>
</dbReference>
<gene>
    <name evidence="2" type="ORF">EXIGLDRAFT_763406</name>
</gene>
<dbReference type="Proteomes" id="UP000077266">
    <property type="component" value="Unassembled WGS sequence"/>
</dbReference>
<keyword evidence="3" id="KW-1185">Reference proteome</keyword>
<proteinExistence type="predicted"/>
<dbReference type="AlphaFoldDB" id="A0A165LZQ5"/>
<protein>
    <recommendedName>
        <fullName evidence="4">RNI-like protein</fullName>
    </recommendedName>
</protein>
<evidence type="ECO:0000313" key="2">
    <source>
        <dbReference type="EMBL" id="KZV98558.1"/>
    </source>
</evidence>
<evidence type="ECO:0008006" key="4">
    <source>
        <dbReference type="Google" id="ProtNLM"/>
    </source>
</evidence>
<name>A0A165LZQ5_EXIGL</name>
<feature type="region of interest" description="Disordered" evidence="1">
    <location>
        <begin position="215"/>
        <end position="239"/>
    </location>
</feature>
<dbReference type="InterPro" id="IPR032675">
    <property type="entry name" value="LRR_dom_sf"/>
</dbReference>
<evidence type="ECO:0000256" key="1">
    <source>
        <dbReference type="SAM" id="MobiDB-lite"/>
    </source>
</evidence>
<dbReference type="SUPFAM" id="SSF52047">
    <property type="entry name" value="RNI-like"/>
    <property type="match status" value="1"/>
</dbReference>
<dbReference type="OrthoDB" id="2095648at2759"/>
<sequence>MALISKAPSLETLVVEIRTQAMRDSETETVHTMSCLQRLRIDGLFPYSLLYLLFHIRMPALQHVDLTLTGTCADVLKVIRAFMRGMPIEEFSIRRTMGRDAFGTSSLLLPHIETFVANITPSLPMLTRLSLENVQLDDGALKELTDAMPRLETLLLCSEENVTVEGLRGIVIERLQSTATAIKCLNIVCSPHFNDAGDWDDIVDLVPQVMWLNDDDDDENADQEYAETSDAESETDSEIDAVLDDEEIALIAKK</sequence>
<dbReference type="Gene3D" id="3.80.10.10">
    <property type="entry name" value="Ribonuclease Inhibitor"/>
    <property type="match status" value="1"/>
</dbReference>
<evidence type="ECO:0000313" key="3">
    <source>
        <dbReference type="Proteomes" id="UP000077266"/>
    </source>
</evidence>
<reference evidence="2 3" key="1">
    <citation type="journal article" date="2016" name="Mol. Biol. Evol.">
        <title>Comparative Genomics of Early-Diverging Mushroom-Forming Fungi Provides Insights into the Origins of Lignocellulose Decay Capabilities.</title>
        <authorList>
            <person name="Nagy L.G."/>
            <person name="Riley R."/>
            <person name="Tritt A."/>
            <person name="Adam C."/>
            <person name="Daum C."/>
            <person name="Floudas D."/>
            <person name="Sun H."/>
            <person name="Yadav J.S."/>
            <person name="Pangilinan J."/>
            <person name="Larsson K.H."/>
            <person name="Matsuura K."/>
            <person name="Barry K."/>
            <person name="Labutti K."/>
            <person name="Kuo R."/>
            <person name="Ohm R.A."/>
            <person name="Bhattacharya S.S."/>
            <person name="Shirouzu T."/>
            <person name="Yoshinaga Y."/>
            <person name="Martin F.M."/>
            <person name="Grigoriev I.V."/>
            <person name="Hibbett D.S."/>
        </authorList>
    </citation>
    <scope>NUCLEOTIDE SEQUENCE [LARGE SCALE GENOMIC DNA]</scope>
    <source>
        <strain evidence="2 3">HHB12029</strain>
    </source>
</reference>
<dbReference type="InParanoid" id="A0A165LZQ5"/>
<accession>A0A165LZQ5</accession>